<dbReference type="InterPro" id="IPR050450">
    <property type="entry name" value="COX15/CtaA_HemeA_synthase"/>
</dbReference>
<evidence type="ECO:0000256" key="12">
    <source>
        <dbReference type="SAM" id="Phobius"/>
    </source>
</evidence>
<dbReference type="InterPro" id="IPR003780">
    <property type="entry name" value="COX15/CtaA_fam"/>
</dbReference>
<keyword evidence="8" id="KW-0350">Heme biosynthesis</keyword>
<feature type="transmembrane region" description="Helical" evidence="12">
    <location>
        <begin position="298"/>
        <end position="315"/>
    </location>
</feature>
<organism evidence="13 14">
    <name type="scientific">Opitutus terrae (strain DSM 11246 / JCM 15787 / PB90-1)</name>
    <dbReference type="NCBI Taxonomy" id="452637"/>
    <lineage>
        <taxon>Bacteria</taxon>
        <taxon>Pseudomonadati</taxon>
        <taxon>Verrucomicrobiota</taxon>
        <taxon>Opitutia</taxon>
        <taxon>Opitutales</taxon>
        <taxon>Opitutaceae</taxon>
        <taxon>Opitutus</taxon>
    </lineage>
</organism>
<accession>B1ZMT1</accession>
<dbReference type="KEGG" id="ote:Oter_2076"/>
<feature type="transmembrane region" description="Helical" evidence="12">
    <location>
        <begin position="263"/>
        <end position="286"/>
    </location>
</feature>
<dbReference type="Proteomes" id="UP000007013">
    <property type="component" value="Chromosome"/>
</dbReference>
<evidence type="ECO:0000256" key="3">
    <source>
        <dbReference type="ARBA" id="ARBA00022692"/>
    </source>
</evidence>
<keyword evidence="9 12" id="KW-0472">Membrane</keyword>
<evidence type="ECO:0000256" key="5">
    <source>
        <dbReference type="ARBA" id="ARBA00022989"/>
    </source>
</evidence>
<sequence length="326" mass="35747">MDSSPPDRRTADYKPALAWFAALGAAWVFVLVVLGAFTTSIGAGMVFPDWPLSNGSLNPTGWLEDLAMFAEHSHRLSAGVMSTITLVLAVWLWRTESRGWLRKLGLFAVALVLFQALVGGLRVLLDHQHVEMVNTSVGRLFAMLHACLAQLFVCTLIAIAVACSRSWRSRSLPVTAGLRRAGLVCCALIFVQLGIASVMRHSFAGLAIPTFPYSTIQGDWLPDFWNFRIGINFAHRVMAVVITGALLWFFVQIRRNRALSIGIQLGASVMLSLLALQIMLGAAVIWTQRSPHMTTGHVLVGALTLGVTFWLTWLAHRDLIEEKSAA</sequence>
<dbReference type="HOGENOM" id="CLU_041525_2_0_0"/>
<keyword evidence="7" id="KW-0408">Iron</keyword>
<feature type="transmembrane region" description="Helical" evidence="12">
    <location>
        <begin position="137"/>
        <end position="161"/>
    </location>
</feature>
<evidence type="ECO:0000256" key="10">
    <source>
        <dbReference type="ARBA" id="ARBA00023157"/>
    </source>
</evidence>
<feature type="transmembrane region" description="Helical" evidence="12">
    <location>
        <begin position="76"/>
        <end position="93"/>
    </location>
</feature>
<feature type="transmembrane region" description="Helical" evidence="12">
    <location>
        <begin position="233"/>
        <end position="251"/>
    </location>
</feature>
<gene>
    <name evidence="13" type="ordered locus">Oter_2076</name>
</gene>
<keyword evidence="6" id="KW-0560">Oxidoreductase</keyword>
<dbReference type="eggNOG" id="COG1612">
    <property type="taxonomic scope" value="Bacteria"/>
</dbReference>
<protein>
    <submittedName>
        <fullName evidence="13">Cytochrome oxidase assembly</fullName>
    </submittedName>
</protein>
<evidence type="ECO:0000256" key="9">
    <source>
        <dbReference type="ARBA" id="ARBA00023136"/>
    </source>
</evidence>
<name>B1ZMT1_OPITP</name>
<comment type="subcellular location">
    <subcellularLocation>
        <location evidence="1">Membrane</location>
        <topology evidence="1">Multi-pass membrane protein</topology>
    </subcellularLocation>
</comment>
<comment type="pathway">
    <text evidence="11">Porphyrin-containing compound metabolism.</text>
</comment>
<dbReference type="GO" id="GO:0046872">
    <property type="term" value="F:metal ion binding"/>
    <property type="evidence" value="ECO:0007669"/>
    <property type="project" value="UniProtKB-KW"/>
</dbReference>
<feature type="transmembrane region" description="Helical" evidence="12">
    <location>
        <begin position="16"/>
        <end position="47"/>
    </location>
</feature>
<dbReference type="EMBL" id="CP001032">
    <property type="protein sequence ID" value="ACB75359.1"/>
    <property type="molecule type" value="Genomic_DNA"/>
</dbReference>
<keyword evidence="4" id="KW-0479">Metal-binding</keyword>
<evidence type="ECO:0000256" key="4">
    <source>
        <dbReference type="ARBA" id="ARBA00022723"/>
    </source>
</evidence>
<keyword evidence="10" id="KW-1015">Disulfide bond</keyword>
<evidence type="ECO:0000256" key="8">
    <source>
        <dbReference type="ARBA" id="ARBA00023133"/>
    </source>
</evidence>
<evidence type="ECO:0000256" key="2">
    <source>
        <dbReference type="ARBA" id="ARBA00022475"/>
    </source>
</evidence>
<reference evidence="13 14" key="1">
    <citation type="journal article" date="2011" name="J. Bacteriol.">
        <title>Genome sequence of the verrucomicrobium Opitutus terrae PB90-1, an abundant inhabitant of rice paddy soil ecosystems.</title>
        <authorList>
            <person name="van Passel M.W."/>
            <person name="Kant R."/>
            <person name="Palva A."/>
            <person name="Copeland A."/>
            <person name="Lucas S."/>
            <person name="Lapidus A."/>
            <person name="Glavina del Rio T."/>
            <person name="Pitluck S."/>
            <person name="Goltsman E."/>
            <person name="Clum A."/>
            <person name="Sun H."/>
            <person name="Schmutz J."/>
            <person name="Larimer F.W."/>
            <person name="Land M.L."/>
            <person name="Hauser L."/>
            <person name="Kyrpides N."/>
            <person name="Mikhailova N."/>
            <person name="Richardson P.P."/>
            <person name="Janssen P.H."/>
            <person name="de Vos W.M."/>
            <person name="Smidt H."/>
        </authorList>
    </citation>
    <scope>NUCLEOTIDE SEQUENCE [LARGE SCALE GENOMIC DNA]</scope>
    <source>
        <strain evidence="14">DSM 11246 / JCM 15787 / PB90-1</strain>
    </source>
</reference>
<evidence type="ECO:0000256" key="7">
    <source>
        <dbReference type="ARBA" id="ARBA00023004"/>
    </source>
</evidence>
<evidence type="ECO:0000256" key="6">
    <source>
        <dbReference type="ARBA" id="ARBA00023002"/>
    </source>
</evidence>
<dbReference type="PANTHER" id="PTHR35457:SF1">
    <property type="entry name" value="HEME A SYNTHASE"/>
    <property type="match status" value="1"/>
</dbReference>
<dbReference type="OrthoDB" id="128939at2"/>
<dbReference type="Pfam" id="PF02628">
    <property type="entry name" value="COX15-CtaA"/>
    <property type="match status" value="1"/>
</dbReference>
<dbReference type="GO" id="GO:0016491">
    <property type="term" value="F:oxidoreductase activity"/>
    <property type="evidence" value="ECO:0007669"/>
    <property type="project" value="UniProtKB-KW"/>
</dbReference>
<feature type="transmembrane region" description="Helical" evidence="12">
    <location>
        <begin position="105"/>
        <end position="125"/>
    </location>
</feature>
<keyword evidence="5 12" id="KW-1133">Transmembrane helix</keyword>
<feature type="transmembrane region" description="Helical" evidence="12">
    <location>
        <begin position="181"/>
        <end position="199"/>
    </location>
</feature>
<dbReference type="AlphaFoldDB" id="B1ZMT1"/>
<dbReference type="PANTHER" id="PTHR35457">
    <property type="entry name" value="HEME A SYNTHASE"/>
    <property type="match status" value="1"/>
</dbReference>
<evidence type="ECO:0000256" key="1">
    <source>
        <dbReference type="ARBA" id="ARBA00004141"/>
    </source>
</evidence>
<dbReference type="GO" id="GO:0006784">
    <property type="term" value="P:heme A biosynthetic process"/>
    <property type="evidence" value="ECO:0007669"/>
    <property type="project" value="InterPro"/>
</dbReference>
<keyword evidence="3 12" id="KW-0812">Transmembrane</keyword>
<evidence type="ECO:0000256" key="11">
    <source>
        <dbReference type="ARBA" id="ARBA00023444"/>
    </source>
</evidence>
<proteinExistence type="predicted"/>
<evidence type="ECO:0000313" key="13">
    <source>
        <dbReference type="EMBL" id="ACB75359.1"/>
    </source>
</evidence>
<evidence type="ECO:0000313" key="14">
    <source>
        <dbReference type="Proteomes" id="UP000007013"/>
    </source>
</evidence>
<dbReference type="RefSeq" id="WP_012374896.1">
    <property type="nucleotide sequence ID" value="NC_010571.1"/>
</dbReference>
<dbReference type="STRING" id="452637.Oter_2076"/>
<keyword evidence="14" id="KW-1185">Reference proteome</keyword>
<keyword evidence="2" id="KW-1003">Cell membrane</keyword>
<dbReference type="GO" id="GO:0016020">
    <property type="term" value="C:membrane"/>
    <property type="evidence" value="ECO:0007669"/>
    <property type="project" value="UniProtKB-SubCell"/>
</dbReference>